<evidence type="ECO:0000313" key="1">
    <source>
        <dbReference type="EMBL" id="KKL78514.1"/>
    </source>
</evidence>
<dbReference type="AlphaFoldDB" id="A0A0F9EWT7"/>
<reference evidence="1" key="1">
    <citation type="journal article" date="2015" name="Nature">
        <title>Complex archaea that bridge the gap between prokaryotes and eukaryotes.</title>
        <authorList>
            <person name="Spang A."/>
            <person name="Saw J.H."/>
            <person name="Jorgensen S.L."/>
            <person name="Zaremba-Niedzwiedzka K."/>
            <person name="Martijn J."/>
            <person name="Lind A.E."/>
            <person name="van Eijk R."/>
            <person name="Schleper C."/>
            <person name="Guy L."/>
            <person name="Ettema T.J."/>
        </authorList>
    </citation>
    <scope>NUCLEOTIDE SEQUENCE</scope>
</reference>
<name>A0A0F9EWT7_9ZZZZ</name>
<proteinExistence type="predicted"/>
<protein>
    <submittedName>
        <fullName evidence="1">Uncharacterized protein</fullName>
    </submittedName>
</protein>
<accession>A0A0F9EWT7</accession>
<gene>
    <name evidence="1" type="ORF">LCGC14_2024120</name>
</gene>
<feature type="non-terminal residue" evidence="1">
    <location>
        <position position="1"/>
    </location>
</feature>
<organism evidence="1">
    <name type="scientific">marine sediment metagenome</name>
    <dbReference type="NCBI Taxonomy" id="412755"/>
    <lineage>
        <taxon>unclassified sequences</taxon>
        <taxon>metagenomes</taxon>
        <taxon>ecological metagenomes</taxon>
    </lineage>
</organism>
<sequence>QEEIEVITTEELLNKVRIIKKEN</sequence>
<comment type="caution">
    <text evidence="1">The sequence shown here is derived from an EMBL/GenBank/DDBJ whole genome shotgun (WGS) entry which is preliminary data.</text>
</comment>
<dbReference type="EMBL" id="LAZR01023433">
    <property type="protein sequence ID" value="KKL78514.1"/>
    <property type="molecule type" value="Genomic_DNA"/>
</dbReference>